<feature type="region of interest" description="Disordered" evidence="1">
    <location>
        <begin position="191"/>
        <end position="249"/>
    </location>
</feature>
<protein>
    <recommendedName>
        <fullName evidence="4">Guanylate cyclase domain-containing protein</fullName>
    </recommendedName>
</protein>
<dbReference type="EMBL" id="JAAGLI010000433">
    <property type="protein sequence ID" value="NEA24276.1"/>
    <property type="molecule type" value="Genomic_DNA"/>
</dbReference>
<organism evidence="2 3">
    <name type="scientific">Actinomadura bangladeshensis</name>
    <dbReference type="NCBI Taxonomy" id="453573"/>
    <lineage>
        <taxon>Bacteria</taxon>
        <taxon>Bacillati</taxon>
        <taxon>Actinomycetota</taxon>
        <taxon>Actinomycetes</taxon>
        <taxon>Streptosporangiales</taxon>
        <taxon>Thermomonosporaceae</taxon>
        <taxon>Actinomadura</taxon>
    </lineage>
</organism>
<name>A0A6L9QGV0_9ACTN</name>
<evidence type="ECO:0000256" key="1">
    <source>
        <dbReference type="SAM" id="MobiDB-lite"/>
    </source>
</evidence>
<accession>A0A6L9QGV0</accession>
<reference evidence="2 3" key="1">
    <citation type="submission" date="2020-01" db="EMBL/GenBank/DDBJ databases">
        <title>Insect and environment-associated Actinomycetes.</title>
        <authorList>
            <person name="Currrie C."/>
            <person name="Chevrette M."/>
            <person name="Carlson C."/>
            <person name="Stubbendieck R."/>
            <person name="Wendt-Pienkowski E."/>
        </authorList>
    </citation>
    <scope>NUCLEOTIDE SEQUENCE [LARGE SCALE GENOMIC DNA]</scope>
    <source>
        <strain evidence="2 3">SID10258</strain>
    </source>
</reference>
<evidence type="ECO:0000313" key="3">
    <source>
        <dbReference type="Proteomes" id="UP000475532"/>
    </source>
</evidence>
<sequence length="278" mass="29514">MSRSRYHVIVVVDVEGFGRRTDTVQKWLRKQLYRIMEEAFAEAGIAVPEHPGPHDRGDGAFWLLPGEVPKQDLTGPFIDRIAAGLEEYAAVSAEEARMRLRVSLHAGEVAQDERGWVGSDLNTACRLVDAQPLRDVLAAAPRAHLALIVSSQWHGAVVRHGAGGIAHGSYAPVSLGIKELRDTAWIRVPGYDSPPGLPDASPAEDAAASAESAESAAADEPGRGGPASKAPGGPAGAEAARAAHDNRSYFKNATVNAREIVVGDRIGGRHVHGSERGR</sequence>
<dbReference type="AlphaFoldDB" id="A0A6L9QGV0"/>
<gene>
    <name evidence="2" type="ORF">G3I70_17515</name>
</gene>
<proteinExistence type="predicted"/>
<evidence type="ECO:0008006" key="4">
    <source>
        <dbReference type="Google" id="ProtNLM"/>
    </source>
</evidence>
<dbReference type="Gene3D" id="3.30.70.1230">
    <property type="entry name" value="Nucleotide cyclase"/>
    <property type="match status" value="1"/>
</dbReference>
<feature type="compositionally biased region" description="Low complexity" evidence="1">
    <location>
        <begin position="198"/>
        <end position="219"/>
    </location>
</feature>
<comment type="caution">
    <text evidence="2">The sequence shown here is derived from an EMBL/GenBank/DDBJ whole genome shotgun (WGS) entry which is preliminary data.</text>
</comment>
<dbReference type="InterPro" id="IPR029787">
    <property type="entry name" value="Nucleotide_cyclase"/>
</dbReference>
<evidence type="ECO:0000313" key="2">
    <source>
        <dbReference type="EMBL" id="NEA24276.1"/>
    </source>
</evidence>
<dbReference type="Proteomes" id="UP000475532">
    <property type="component" value="Unassembled WGS sequence"/>
</dbReference>
<dbReference type="SUPFAM" id="SSF55073">
    <property type="entry name" value="Nucleotide cyclase"/>
    <property type="match status" value="1"/>
</dbReference>
<dbReference type="RefSeq" id="WP_163057283.1">
    <property type="nucleotide sequence ID" value="NZ_JAAGLI010000433.1"/>
</dbReference>
<feature type="compositionally biased region" description="Low complexity" evidence="1">
    <location>
        <begin position="226"/>
        <end position="240"/>
    </location>
</feature>